<protein>
    <submittedName>
        <fullName evidence="2">HARLDQ motif MBL-fold protein</fullName>
    </submittedName>
</protein>
<dbReference type="NCBIfam" id="NF000405">
    <property type="entry name" value="HARLDQ_not_B3"/>
    <property type="match status" value="1"/>
</dbReference>
<reference evidence="2" key="1">
    <citation type="submission" date="2021-03" db="EMBL/GenBank/DDBJ databases">
        <authorList>
            <person name="Stanton E."/>
        </authorList>
    </citation>
    <scope>NUCLEOTIDE SEQUENCE</scope>
    <source>
        <strain evidence="2">2020EL-00113</strain>
    </source>
</reference>
<dbReference type="PANTHER" id="PTHR42773">
    <property type="entry name" value="METALLO-BETA-LACTAMASE-RELATED"/>
    <property type="match status" value="1"/>
</dbReference>
<feature type="domain" description="Metallo-beta-lactamase" evidence="1">
    <location>
        <begin position="43"/>
        <end position="228"/>
    </location>
</feature>
<sequence length="271" mass="30099">MSAALHPEQPLSEVPPKSIFLEWAKPIESFQMAPQVWYVGTNNLTSILITTNKGHVLIDAGLNESAELIKNNIEKLGFKLKDIKYILNSHARLDQAGGIAYLKKVSGAKVVSNRINAAQLILGGAEDFALGDKLLFPPVDVDIYINDREEIELGGVVFTSLFTPGHLPGSNSWRVKLNNGDKLIYADSLATPGYYLVNNLNYPEIIEDLQHSYYVLANQEVDIFVASKGERFGLKDKLESLRNGNEKAFYDKDGLGLYVEKSRMSLISQLQ</sequence>
<dbReference type="Proteomes" id="UP000674270">
    <property type="component" value="Unassembled WGS sequence"/>
</dbReference>
<gene>
    <name evidence="2" type="ORF">J7T18_17975</name>
</gene>
<dbReference type="SUPFAM" id="SSF56281">
    <property type="entry name" value="Metallo-hydrolase/oxidoreductase"/>
    <property type="match status" value="1"/>
</dbReference>
<dbReference type="InterPro" id="IPR036866">
    <property type="entry name" value="RibonucZ/Hydroxyglut_hydro"/>
</dbReference>
<dbReference type="NCBIfam" id="NF033105">
    <property type="entry name" value="bla_subclass_B3"/>
    <property type="match status" value="1"/>
</dbReference>
<evidence type="ECO:0000313" key="2">
    <source>
        <dbReference type="EMBL" id="MBQ0270188.1"/>
    </source>
</evidence>
<dbReference type="Pfam" id="PF00753">
    <property type="entry name" value="Lactamase_B"/>
    <property type="match status" value="1"/>
</dbReference>
<dbReference type="EMBL" id="JAGKLY010000010">
    <property type="protein sequence ID" value="MBQ0270188.1"/>
    <property type="molecule type" value="Genomic_DNA"/>
</dbReference>
<proteinExistence type="predicted"/>
<evidence type="ECO:0000313" key="3">
    <source>
        <dbReference type="Proteomes" id="UP000674270"/>
    </source>
</evidence>
<dbReference type="Gene3D" id="3.60.15.10">
    <property type="entry name" value="Ribonuclease Z/Hydroxyacylglutathione hydrolase-like"/>
    <property type="match status" value="1"/>
</dbReference>
<dbReference type="PANTHER" id="PTHR42773:SF1">
    <property type="entry name" value="METALLO-BETA-LACTAMASE FAMILY PROTEIN"/>
    <property type="match status" value="1"/>
</dbReference>
<accession>A0A8I2DCL1</accession>
<evidence type="ECO:0000259" key="1">
    <source>
        <dbReference type="SMART" id="SM00849"/>
    </source>
</evidence>
<dbReference type="SMART" id="SM00849">
    <property type="entry name" value="Lactamase_B"/>
    <property type="match status" value="1"/>
</dbReference>
<name>A0A8I2DCL1_9GAMM</name>
<dbReference type="RefSeq" id="WP_210848843.1">
    <property type="nucleotide sequence ID" value="NZ_CP178221.1"/>
</dbReference>
<dbReference type="AlphaFoldDB" id="A0A8I2DCL1"/>
<dbReference type="NCBIfam" id="NF012229">
    <property type="entry name" value="bla_class_B_core"/>
    <property type="match status" value="1"/>
</dbReference>
<comment type="caution">
    <text evidence="2">The sequence shown here is derived from an EMBL/GenBank/DDBJ whole genome shotgun (WGS) entry which is preliminary data.</text>
</comment>
<organism evidence="2 3">
    <name type="scientific">Providencia huaxiensis</name>
    <dbReference type="NCBI Taxonomy" id="2027290"/>
    <lineage>
        <taxon>Bacteria</taxon>
        <taxon>Pseudomonadati</taxon>
        <taxon>Pseudomonadota</taxon>
        <taxon>Gammaproteobacteria</taxon>
        <taxon>Enterobacterales</taxon>
        <taxon>Morganellaceae</taxon>
        <taxon>Providencia</taxon>
    </lineage>
</organism>
<dbReference type="InterPro" id="IPR001279">
    <property type="entry name" value="Metallo-B-lactamas"/>
</dbReference>